<dbReference type="NCBIfam" id="TIGR00080">
    <property type="entry name" value="pimt"/>
    <property type="match status" value="1"/>
</dbReference>
<evidence type="ECO:0000256" key="1">
    <source>
        <dbReference type="ARBA" id="ARBA00004496"/>
    </source>
</evidence>
<dbReference type="CDD" id="cd02440">
    <property type="entry name" value="AdoMet_MTases"/>
    <property type="match status" value="1"/>
</dbReference>
<dbReference type="EC" id="2.1.1.77" evidence="8"/>
<dbReference type="SUPFAM" id="SSF53335">
    <property type="entry name" value="S-adenosyl-L-methionine-dependent methyltransferases"/>
    <property type="match status" value="1"/>
</dbReference>
<keyword evidence="6 8" id="KW-0949">S-adenosyl-L-methionine</keyword>
<dbReference type="GO" id="GO:0032259">
    <property type="term" value="P:methylation"/>
    <property type="evidence" value="ECO:0007669"/>
    <property type="project" value="UniProtKB-KW"/>
</dbReference>
<comment type="similarity">
    <text evidence="2 8">Belongs to the methyltransferase superfamily. L-isoaspartyl/D-aspartyl protein methyltransferase family.</text>
</comment>
<gene>
    <name evidence="9" type="ORF">DGAL_LOCUS12702</name>
</gene>
<dbReference type="FunFam" id="3.40.50.150:FF:000027">
    <property type="entry name" value="Protein-L-isoaspartate O-methyltransferase"/>
    <property type="match status" value="1"/>
</dbReference>
<dbReference type="Gene3D" id="3.40.50.150">
    <property type="entry name" value="Vaccinia Virus protein VP39"/>
    <property type="match status" value="1"/>
</dbReference>
<evidence type="ECO:0000313" key="9">
    <source>
        <dbReference type="EMBL" id="CAH0109230.1"/>
    </source>
</evidence>
<evidence type="ECO:0000256" key="4">
    <source>
        <dbReference type="ARBA" id="ARBA00022603"/>
    </source>
</evidence>
<dbReference type="Pfam" id="PF01135">
    <property type="entry name" value="PCMT"/>
    <property type="match status" value="1"/>
</dbReference>
<dbReference type="PANTHER" id="PTHR11579:SF0">
    <property type="entry name" value="PROTEIN-L-ISOASPARTATE(D-ASPARTATE) O-METHYLTRANSFERASE"/>
    <property type="match status" value="1"/>
</dbReference>
<organism evidence="9 10">
    <name type="scientific">Daphnia galeata</name>
    <dbReference type="NCBI Taxonomy" id="27404"/>
    <lineage>
        <taxon>Eukaryota</taxon>
        <taxon>Metazoa</taxon>
        <taxon>Ecdysozoa</taxon>
        <taxon>Arthropoda</taxon>
        <taxon>Crustacea</taxon>
        <taxon>Branchiopoda</taxon>
        <taxon>Diplostraca</taxon>
        <taxon>Cladocera</taxon>
        <taxon>Anomopoda</taxon>
        <taxon>Daphniidae</taxon>
        <taxon>Daphnia</taxon>
    </lineage>
</organism>
<evidence type="ECO:0000256" key="8">
    <source>
        <dbReference type="RuleBase" id="RU003802"/>
    </source>
</evidence>
<dbReference type="Proteomes" id="UP000789390">
    <property type="component" value="Unassembled WGS sequence"/>
</dbReference>
<comment type="caution">
    <text evidence="9">The sequence shown here is derived from an EMBL/GenBank/DDBJ whole genome shotgun (WGS) entry which is preliminary data.</text>
</comment>
<sequence>MAWRSHGVNNHDLVAQLKRNGIIHSHEVESVMNQVDRKYYSPHNPYMDAPQGIGYGATISAPHMHAAALEALKEHLHHGTRALDVGSGTGYLTVCMALMMGDKGRVIGIDHIKGLVDMSLDNVSKDKVALNLLHSKRIELLVGDGRNGYPEEGPFDAIHVGAAAPTLPYELMAQLKPGGRLIVPVGPEGGNQSLEQIDKRKDGSFDHKSLMGVMYVPLTDKDQQWPTY</sequence>
<dbReference type="GO" id="GO:0005737">
    <property type="term" value="C:cytoplasm"/>
    <property type="evidence" value="ECO:0007669"/>
    <property type="project" value="UniProtKB-SubCell"/>
</dbReference>
<evidence type="ECO:0000256" key="5">
    <source>
        <dbReference type="ARBA" id="ARBA00022679"/>
    </source>
</evidence>
<evidence type="ECO:0000313" key="10">
    <source>
        <dbReference type="Proteomes" id="UP000789390"/>
    </source>
</evidence>
<dbReference type="InterPro" id="IPR000682">
    <property type="entry name" value="PCMT"/>
</dbReference>
<dbReference type="PANTHER" id="PTHR11579">
    <property type="entry name" value="PROTEIN-L-ISOASPARTATE O-METHYLTRANSFERASE"/>
    <property type="match status" value="1"/>
</dbReference>
<dbReference type="AlphaFoldDB" id="A0A8J2S0T2"/>
<dbReference type="GO" id="GO:0004719">
    <property type="term" value="F:protein-L-isoaspartate (D-aspartate) O-methyltransferase activity"/>
    <property type="evidence" value="ECO:0007669"/>
    <property type="project" value="UniProtKB-UniRule"/>
</dbReference>
<protein>
    <recommendedName>
        <fullName evidence="8">Protein-L-isoaspartate O-methyltransferase</fullName>
        <ecNumber evidence="8">2.1.1.77</ecNumber>
    </recommendedName>
</protein>
<evidence type="ECO:0000256" key="2">
    <source>
        <dbReference type="ARBA" id="ARBA00005369"/>
    </source>
</evidence>
<comment type="catalytic activity">
    <reaction evidence="7">
        <text>[protein]-L-isoaspartate + S-adenosyl-L-methionine = [protein]-L-isoaspartate alpha-methyl ester + S-adenosyl-L-homocysteine</text>
        <dbReference type="Rhea" id="RHEA:12705"/>
        <dbReference type="Rhea" id="RHEA-COMP:12143"/>
        <dbReference type="Rhea" id="RHEA-COMP:12144"/>
        <dbReference type="ChEBI" id="CHEBI:57856"/>
        <dbReference type="ChEBI" id="CHEBI:59789"/>
        <dbReference type="ChEBI" id="CHEBI:90596"/>
        <dbReference type="ChEBI" id="CHEBI:90598"/>
        <dbReference type="EC" id="2.1.1.77"/>
    </reaction>
    <physiologicalReaction direction="left-to-right" evidence="7">
        <dbReference type="Rhea" id="RHEA:12706"/>
    </physiologicalReaction>
</comment>
<keyword evidence="3" id="KW-0963">Cytoplasm</keyword>
<dbReference type="EMBL" id="CAKKLH010000292">
    <property type="protein sequence ID" value="CAH0109230.1"/>
    <property type="molecule type" value="Genomic_DNA"/>
</dbReference>
<dbReference type="InterPro" id="IPR029063">
    <property type="entry name" value="SAM-dependent_MTases_sf"/>
</dbReference>
<comment type="subcellular location">
    <subcellularLocation>
        <location evidence="1">Cytoplasm</location>
    </subcellularLocation>
</comment>
<reference evidence="9" key="1">
    <citation type="submission" date="2021-11" db="EMBL/GenBank/DDBJ databases">
        <authorList>
            <person name="Schell T."/>
        </authorList>
    </citation>
    <scope>NUCLEOTIDE SEQUENCE</scope>
    <source>
        <strain evidence="9">M5</strain>
    </source>
</reference>
<keyword evidence="4 8" id="KW-0489">Methyltransferase</keyword>
<accession>A0A8J2S0T2</accession>
<proteinExistence type="inferred from homology"/>
<evidence type="ECO:0000256" key="6">
    <source>
        <dbReference type="ARBA" id="ARBA00022691"/>
    </source>
</evidence>
<evidence type="ECO:0000256" key="7">
    <source>
        <dbReference type="ARBA" id="ARBA00035815"/>
    </source>
</evidence>
<keyword evidence="5 8" id="KW-0808">Transferase</keyword>
<dbReference type="PROSITE" id="PS01279">
    <property type="entry name" value="PCMT"/>
    <property type="match status" value="1"/>
</dbReference>
<evidence type="ECO:0000256" key="3">
    <source>
        <dbReference type="ARBA" id="ARBA00022490"/>
    </source>
</evidence>
<dbReference type="OrthoDB" id="73890at2759"/>
<name>A0A8J2S0T2_9CRUS</name>
<keyword evidence="10" id="KW-1185">Reference proteome</keyword>